<organism evidence="2 3">
    <name type="scientific">Undibacterium squillarum</name>
    <dbReference type="NCBI Taxonomy" id="1131567"/>
    <lineage>
        <taxon>Bacteria</taxon>
        <taxon>Pseudomonadati</taxon>
        <taxon>Pseudomonadota</taxon>
        <taxon>Betaproteobacteria</taxon>
        <taxon>Burkholderiales</taxon>
        <taxon>Oxalobacteraceae</taxon>
        <taxon>Undibacterium</taxon>
    </lineage>
</organism>
<proteinExistence type="predicted"/>
<protein>
    <submittedName>
        <fullName evidence="2">Uncharacterized protein</fullName>
    </submittedName>
</protein>
<feature type="transmembrane region" description="Helical" evidence="1">
    <location>
        <begin position="98"/>
        <end position="121"/>
    </location>
</feature>
<keyword evidence="1" id="KW-0812">Transmembrane</keyword>
<accession>A0ABQ2XQ36</accession>
<dbReference type="EMBL" id="BMYU01000001">
    <property type="protein sequence ID" value="GGX27834.1"/>
    <property type="molecule type" value="Genomic_DNA"/>
</dbReference>
<dbReference type="RefSeq" id="WP_189355030.1">
    <property type="nucleotide sequence ID" value="NZ_BMYU01000001.1"/>
</dbReference>
<comment type="caution">
    <text evidence="2">The sequence shown here is derived from an EMBL/GenBank/DDBJ whole genome shotgun (WGS) entry which is preliminary data.</text>
</comment>
<gene>
    <name evidence="2" type="ORF">GCM10010946_00630</name>
</gene>
<evidence type="ECO:0000256" key="1">
    <source>
        <dbReference type="SAM" id="Phobius"/>
    </source>
</evidence>
<feature type="transmembrane region" description="Helical" evidence="1">
    <location>
        <begin position="59"/>
        <end position="78"/>
    </location>
</feature>
<dbReference type="Proteomes" id="UP000653343">
    <property type="component" value="Unassembled WGS sequence"/>
</dbReference>
<evidence type="ECO:0000313" key="3">
    <source>
        <dbReference type="Proteomes" id="UP000653343"/>
    </source>
</evidence>
<keyword evidence="3" id="KW-1185">Reference proteome</keyword>
<sequence length="145" mass="16827">MLSENRYKNIVKISAWYDLLVILPFTTPWTLDILYSILKHQHDYWQFSGELHSLNAAHYLFANLLGAVVLVWSLLRILQPGVLPGRLDAVARYVFCLWQIYAWQHGFSTLILFFTFFELSFGIAQSLPVRREASQREAGLRSVHA</sequence>
<keyword evidence="1" id="KW-1133">Transmembrane helix</keyword>
<name>A0ABQ2XQ36_9BURK</name>
<evidence type="ECO:0000313" key="2">
    <source>
        <dbReference type="EMBL" id="GGX27834.1"/>
    </source>
</evidence>
<feature type="transmembrane region" description="Helical" evidence="1">
    <location>
        <begin position="15"/>
        <end position="38"/>
    </location>
</feature>
<keyword evidence="1" id="KW-0472">Membrane</keyword>
<reference evidence="3" key="1">
    <citation type="journal article" date="2019" name="Int. J. Syst. Evol. Microbiol.">
        <title>The Global Catalogue of Microorganisms (GCM) 10K type strain sequencing project: providing services to taxonomists for standard genome sequencing and annotation.</title>
        <authorList>
            <consortium name="The Broad Institute Genomics Platform"/>
            <consortium name="The Broad Institute Genome Sequencing Center for Infectious Disease"/>
            <person name="Wu L."/>
            <person name="Ma J."/>
        </authorList>
    </citation>
    <scope>NUCLEOTIDE SEQUENCE [LARGE SCALE GENOMIC DNA]</scope>
    <source>
        <strain evidence="3">KCTC 23917</strain>
    </source>
</reference>